<reference evidence="2 3" key="1">
    <citation type="journal article" date="2019" name="Int. J. Syst. Evol. Microbiol.">
        <title>The Global Catalogue of Microorganisms (GCM) 10K type strain sequencing project: providing services to taxonomists for standard genome sequencing and annotation.</title>
        <authorList>
            <consortium name="The Broad Institute Genomics Platform"/>
            <consortium name="The Broad Institute Genome Sequencing Center for Infectious Disease"/>
            <person name="Wu L."/>
            <person name="Ma J."/>
        </authorList>
    </citation>
    <scope>NUCLEOTIDE SEQUENCE [LARGE SCALE GENOMIC DNA]</scope>
    <source>
        <strain evidence="2 3">JCM 14283</strain>
    </source>
</reference>
<evidence type="ECO:0000256" key="1">
    <source>
        <dbReference type="SAM" id="MobiDB-lite"/>
    </source>
</evidence>
<evidence type="ECO:0000313" key="2">
    <source>
        <dbReference type="EMBL" id="GAA2017381.1"/>
    </source>
</evidence>
<gene>
    <name evidence="2" type="ORF">GCM10009740_01030</name>
</gene>
<feature type="region of interest" description="Disordered" evidence="1">
    <location>
        <begin position="35"/>
        <end position="59"/>
    </location>
</feature>
<sequence>MDPLRTLGRSVYLAMTFGRDEPSKWRLALGVPARPPLQRSAKRRPGPAESTLPCMGHLSRSLPQPNAGWLRLVSARHARAVASGNFVACVLGLHQEKEWGRAN</sequence>
<protein>
    <submittedName>
        <fullName evidence="2">Uncharacterized protein</fullName>
    </submittedName>
</protein>
<dbReference type="Proteomes" id="UP001501285">
    <property type="component" value="Unassembled WGS sequence"/>
</dbReference>
<proteinExistence type="predicted"/>
<comment type="caution">
    <text evidence="2">The sequence shown here is derived from an EMBL/GenBank/DDBJ whole genome shotgun (WGS) entry which is preliminary data.</text>
</comment>
<organism evidence="2 3">
    <name type="scientific">Terrabacter terrae</name>
    <dbReference type="NCBI Taxonomy" id="318434"/>
    <lineage>
        <taxon>Bacteria</taxon>
        <taxon>Bacillati</taxon>
        <taxon>Actinomycetota</taxon>
        <taxon>Actinomycetes</taxon>
        <taxon>Micrococcales</taxon>
        <taxon>Intrasporangiaceae</taxon>
        <taxon>Terrabacter</taxon>
    </lineage>
</organism>
<accession>A0ABN2TQU5</accession>
<name>A0ABN2TQU5_9MICO</name>
<dbReference type="EMBL" id="BAAANB010000001">
    <property type="protein sequence ID" value="GAA2017381.1"/>
    <property type="molecule type" value="Genomic_DNA"/>
</dbReference>
<evidence type="ECO:0000313" key="3">
    <source>
        <dbReference type="Proteomes" id="UP001501285"/>
    </source>
</evidence>
<keyword evidence="3" id="KW-1185">Reference proteome</keyword>